<dbReference type="GO" id="GO:0008146">
    <property type="term" value="F:sulfotransferase activity"/>
    <property type="evidence" value="ECO:0007669"/>
    <property type="project" value="InterPro"/>
</dbReference>
<dbReference type="AlphaFoldDB" id="A0AAE1TRU3"/>
<proteinExistence type="inferred from homology"/>
<dbReference type="SUPFAM" id="SSF52540">
    <property type="entry name" value="P-loop containing nucleoside triphosphate hydrolases"/>
    <property type="match status" value="1"/>
</dbReference>
<accession>A0AAE1TRU3</accession>
<evidence type="ECO:0000313" key="5">
    <source>
        <dbReference type="Proteomes" id="UP001292094"/>
    </source>
</evidence>
<dbReference type="Pfam" id="PF00685">
    <property type="entry name" value="Sulfotransfer_1"/>
    <property type="match status" value="1"/>
</dbReference>
<feature type="domain" description="Sulfotransferase" evidence="3">
    <location>
        <begin position="91"/>
        <end position="367"/>
    </location>
</feature>
<comment type="caution">
    <text evidence="4">The sequence shown here is derived from an EMBL/GenBank/DDBJ whole genome shotgun (WGS) entry which is preliminary data.</text>
</comment>
<dbReference type="EMBL" id="JAWZYT010004660">
    <property type="protein sequence ID" value="KAK4293015.1"/>
    <property type="molecule type" value="Genomic_DNA"/>
</dbReference>
<dbReference type="PANTHER" id="PTHR11783">
    <property type="entry name" value="SULFOTRANSFERASE SULT"/>
    <property type="match status" value="1"/>
</dbReference>
<dbReference type="Gene3D" id="3.40.50.300">
    <property type="entry name" value="P-loop containing nucleotide triphosphate hydrolases"/>
    <property type="match status" value="1"/>
</dbReference>
<dbReference type="InterPro" id="IPR027417">
    <property type="entry name" value="P-loop_NTPase"/>
</dbReference>
<protein>
    <recommendedName>
        <fullName evidence="3">Sulfotransferase domain-containing protein</fullName>
    </recommendedName>
</protein>
<evidence type="ECO:0000259" key="3">
    <source>
        <dbReference type="Pfam" id="PF00685"/>
    </source>
</evidence>
<sequence length="372" mass="43243">MGGGCTHTSHHRSSDKQIPPFLHISGIMDKKRKLLSGHEVEAMSEEWQARVGNDLEPFPGGFVQIMPGGWIYPGRAPFFLDKIQNFKFREDDVIVMTYPKCGTTWMQEIMWTMLHNSDLKHPQAADPILERSLEISLDMLVSPEEMKKSNMDATLNMFNRHCPNKKTEDGVFMQMLEVMQSPRIIKCHYPLEILPPHLLEKVKVVYVTRNPKDMIVSYHHLVKYVTFFNYKGSLEKYAKEIISDEALYGPFWRHVHQAWEKRNHPNLHFIFYEDLKKDIMGELGKLSDFVGINLTQQQKQNIAQQTSFSNMKQRGEPAKGEGLYNEEVKKKDGGFFRKGVVGDWKNHFSPQLNQEIDMWINKNVGDIPFNWG</sequence>
<dbReference type="Proteomes" id="UP001292094">
    <property type="component" value="Unassembled WGS sequence"/>
</dbReference>
<keyword evidence="5" id="KW-1185">Reference proteome</keyword>
<keyword evidence="2" id="KW-0808">Transferase</keyword>
<organism evidence="4 5">
    <name type="scientific">Petrolisthes manimaculis</name>
    <dbReference type="NCBI Taxonomy" id="1843537"/>
    <lineage>
        <taxon>Eukaryota</taxon>
        <taxon>Metazoa</taxon>
        <taxon>Ecdysozoa</taxon>
        <taxon>Arthropoda</taxon>
        <taxon>Crustacea</taxon>
        <taxon>Multicrustacea</taxon>
        <taxon>Malacostraca</taxon>
        <taxon>Eumalacostraca</taxon>
        <taxon>Eucarida</taxon>
        <taxon>Decapoda</taxon>
        <taxon>Pleocyemata</taxon>
        <taxon>Anomura</taxon>
        <taxon>Galatheoidea</taxon>
        <taxon>Porcellanidae</taxon>
        <taxon>Petrolisthes</taxon>
    </lineage>
</organism>
<evidence type="ECO:0000256" key="1">
    <source>
        <dbReference type="ARBA" id="ARBA00005771"/>
    </source>
</evidence>
<name>A0AAE1TRU3_9EUCA</name>
<dbReference type="InterPro" id="IPR000863">
    <property type="entry name" value="Sulfotransferase_dom"/>
</dbReference>
<evidence type="ECO:0000256" key="2">
    <source>
        <dbReference type="ARBA" id="ARBA00022679"/>
    </source>
</evidence>
<reference evidence="4" key="1">
    <citation type="submission" date="2023-11" db="EMBL/GenBank/DDBJ databases">
        <title>Genome assemblies of two species of porcelain crab, Petrolisthes cinctipes and Petrolisthes manimaculis (Anomura: Porcellanidae).</title>
        <authorList>
            <person name="Angst P."/>
        </authorList>
    </citation>
    <scope>NUCLEOTIDE SEQUENCE</scope>
    <source>
        <strain evidence="4">PB745_02</strain>
        <tissue evidence="4">Gill</tissue>
    </source>
</reference>
<gene>
    <name evidence="4" type="ORF">Pmani_034256</name>
</gene>
<comment type="similarity">
    <text evidence="1">Belongs to the sulfotransferase 1 family.</text>
</comment>
<evidence type="ECO:0000313" key="4">
    <source>
        <dbReference type="EMBL" id="KAK4293015.1"/>
    </source>
</evidence>